<feature type="coiled-coil region" evidence="1">
    <location>
        <begin position="171"/>
        <end position="198"/>
    </location>
</feature>
<evidence type="ECO:0000313" key="3">
    <source>
        <dbReference type="Proteomes" id="UP000178114"/>
    </source>
</evidence>
<dbReference type="AlphaFoldDB" id="A0A1F5X0U8"/>
<proteinExistence type="predicted"/>
<dbReference type="STRING" id="1798351.A2930_03845"/>
<sequence length="455" mass="50176">MGNISKLFFGLVLALFFLGVFGAQVYAELDPAVVAAQKAKLEAELKVYEDQIAGFQSLIVEKQKEGDSFKRDIEILNAQIAKAKLAIKARTLSINKLLGNIEDKSKNIVVLSADMESARASLMQFLRKIQESDRLSAVELALVYEDLSEFFGELESLQNMQESLQGLFIKFNDLRSREQKAKEDLEDQKDQETKLQSLQRLEQSRLQVNEKDKSKLLKDTQGKESEYQKLLKDKQKTAANIRSQLFLLTGSPSISFEKAIEYANLAERATGIRPAFLLGVITQETNLGANIGQCLMTNNPKNGDGVGKNTGTAITGIMKPTRDVTPYLQITSELGLDFKLMPVSCPQSGGYGGGMGPAQFIPSTWAGIAPRVAKATGSKPPNPWDAKDGFAAAAIYLTDLGAGTQTYNAEWTAAMKYFAGSNWQKSAYRFYGDDVMAIAKKYQDQIDLLQSLAQR</sequence>
<gene>
    <name evidence="2" type="ORF">A2930_03845</name>
</gene>
<evidence type="ECO:0000256" key="1">
    <source>
        <dbReference type="SAM" id="Coils"/>
    </source>
</evidence>
<comment type="caution">
    <text evidence="2">The sequence shown here is derived from an EMBL/GenBank/DDBJ whole genome shotgun (WGS) entry which is preliminary data.</text>
</comment>
<reference evidence="2 3" key="1">
    <citation type="journal article" date="2016" name="Nat. Commun.">
        <title>Thousands of microbial genomes shed light on interconnected biogeochemical processes in an aquifer system.</title>
        <authorList>
            <person name="Anantharaman K."/>
            <person name="Brown C.T."/>
            <person name="Hug L.A."/>
            <person name="Sharon I."/>
            <person name="Castelle C.J."/>
            <person name="Probst A.J."/>
            <person name="Thomas B.C."/>
            <person name="Singh A."/>
            <person name="Wilkins M.J."/>
            <person name="Karaoz U."/>
            <person name="Brodie E.L."/>
            <person name="Williams K.H."/>
            <person name="Hubbard S.S."/>
            <person name="Banfield J.F."/>
        </authorList>
    </citation>
    <scope>NUCLEOTIDE SEQUENCE [LARGE SCALE GENOMIC DNA]</scope>
</reference>
<name>A0A1F5X0U8_9BACT</name>
<accession>A0A1F5X0U8</accession>
<keyword evidence="1" id="KW-0175">Coiled coil</keyword>
<dbReference type="EMBL" id="MFID01000009">
    <property type="protein sequence ID" value="OGF81528.1"/>
    <property type="molecule type" value="Genomic_DNA"/>
</dbReference>
<dbReference type="InterPro" id="IPR023346">
    <property type="entry name" value="Lysozyme-like_dom_sf"/>
</dbReference>
<organism evidence="2 3">
    <name type="scientific">Candidatus Giovannonibacteria bacterium RIFCSPLOWO2_01_FULL_45_34</name>
    <dbReference type="NCBI Taxonomy" id="1798351"/>
    <lineage>
        <taxon>Bacteria</taxon>
        <taxon>Candidatus Giovannoniibacteriota</taxon>
    </lineage>
</organism>
<dbReference type="Proteomes" id="UP000178114">
    <property type="component" value="Unassembled WGS sequence"/>
</dbReference>
<evidence type="ECO:0008006" key="4">
    <source>
        <dbReference type="Google" id="ProtNLM"/>
    </source>
</evidence>
<dbReference type="Gene3D" id="6.10.250.3150">
    <property type="match status" value="1"/>
</dbReference>
<protein>
    <recommendedName>
        <fullName evidence="4">Transglycosylase SLT domain-containing protein</fullName>
    </recommendedName>
</protein>
<evidence type="ECO:0000313" key="2">
    <source>
        <dbReference type="EMBL" id="OGF81528.1"/>
    </source>
</evidence>
<dbReference type="Gene3D" id="1.10.530.10">
    <property type="match status" value="1"/>
</dbReference>
<dbReference type="SUPFAM" id="SSF53955">
    <property type="entry name" value="Lysozyme-like"/>
    <property type="match status" value="1"/>
</dbReference>